<proteinExistence type="predicted"/>
<dbReference type="PANTHER" id="PTHR33872:SF2">
    <property type="entry name" value="DNA POLYMERASE EPSILON CATALYTIC SUBUNIT A"/>
    <property type="match status" value="1"/>
</dbReference>
<dbReference type="PANTHER" id="PTHR33872">
    <property type="entry name" value="DNA POLYMERASE EPSILON CATALYTIC SUBUNIT A"/>
    <property type="match status" value="1"/>
</dbReference>
<keyword evidence="2" id="KW-1185">Reference proteome</keyword>
<gene>
    <name evidence="3" type="primary">LOC111018241</name>
</gene>
<dbReference type="RefSeq" id="XP_022149981.1">
    <property type="nucleotide sequence ID" value="XM_022294289.1"/>
</dbReference>
<sequence length="143" mass="16133">MGSLMAGWASDPEQVSHRRNKSLTREEIEAFWKTKKQLEEEHLKAILRDPLESSDEIKKVEFGGNLQRSNSVPPLNTNKSFMAMESEADLEEKPKKNGWWRRSNWAFLNEPPVTEGSGNRYVSQFHVANVAASKFGRGGVSAA</sequence>
<dbReference type="KEGG" id="mcha:111018241"/>
<dbReference type="AlphaFoldDB" id="A0A6J1DA26"/>
<dbReference type="Proteomes" id="UP000504603">
    <property type="component" value="Unplaced"/>
</dbReference>
<dbReference type="OrthoDB" id="1858881at2759"/>
<feature type="region of interest" description="Disordered" evidence="1">
    <location>
        <begin position="1"/>
        <end position="21"/>
    </location>
</feature>
<reference evidence="3" key="1">
    <citation type="submission" date="2025-08" db="UniProtKB">
        <authorList>
            <consortium name="RefSeq"/>
        </authorList>
    </citation>
    <scope>IDENTIFICATION</scope>
    <source>
        <strain evidence="3">OHB3-1</strain>
    </source>
</reference>
<organism evidence="2 3">
    <name type="scientific">Momordica charantia</name>
    <name type="common">Bitter gourd</name>
    <name type="synonym">Balsam pear</name>
    <dbReference type="NCBI Taxonomy" id="3673"/>
    <lineage>
        <taxon>Eukaryota</taxon>
        <taxon>Viridiplantae</taxon>
        <taxon>Streptophyta</taxon>
        <taxon>Embryophyta</taxon>
        <taxon>Tracheophyta</taxon>
        <taxon>Spermatophyta</taxon>
        <taxon>Magnoliopsida</taxon>
        <taxon>eudicotyledons</taxon>
        <taxon>Gunneridae</taxon>
        <taxon>Pentapetalae</taxon>
        <taxon>rosids</taxon>
        <taxon>fabids</taxon>
        <taxon>Cucurbitales</taxon>
        <taxon>Cucurbitaceae</taxon>
        <taxon>Momordiceae</taxon>
        <taxon>Momordica</taxon>
    </lineage>
</organism>
<evidence type="ECO:0000313" key="2">
    <source>
        <dbReference type="Proteomes" id="UP000504603"/>
    </source>
</evidence>
<dbReference type="GeneID" id="111018241"/>
<evidence type="ECO:0000256" key="1">
    <source>
        <dbReference type="SAM" id="MobiDB-lite"/>
    </source>
</evidence>
<accession>A0A6J1DA26</accession>
<name>A0A6J1DA26_MOMCH</name>
<evidence type="ECO:0000313" key="3">
    <source>
        <dbReference type="RefSeq" id="XP_022149981.1"/>
    </source>
</evidence>
<protein>
    <submittedName>
        <fullName evidence="3">Uncharacterized protein LOC111018241</fullName>
    </submittedName>
</protein>